<comment type="caution">
    <text evidence="1">The sequence shown here is derived from an EMBL/GenBank/DDBJ whole genome shotgun (WGS) entry which is preliminary data.</text>
</comment>
<dbReference type="Pfam" id="PF20244">
    <property type="entry name" value="DUF6599"/>
    <property type="match status" value="1"/>
</dbReference>
<accession>A0A7V4TYE9</accession>
<gene>
    <name evidence="1" type="ORF">ENK44_03275</name>
</gene>
<dbReference type="AlphaFoldDB" id="A0A7V4TYE9"/>
<dbReference type="InterPro" id="IPR046534">
    <property type="entry name" value="DUF6599"/>
</dbReference>
<proteinExistence type="predicted"/>
<organism evidence="1">
    <name type="scientific">Caldithrix abyssi</name>
    <dbReference type="NCBI Taxonomy" id="187145"/>
    <lineage>
        <taxon>Bacteria</taxon>
        <taxon>Pseudomonadati</taxon>
        <taxon>Calditrichota</taxon>
        <taxon>Calditrichia</taxon>
        <taxon>Calditrichales</taxon>
        <taxon>Calditrichaceae</taxon>
        <taxon>Caldithrix</taxon>
    </lineage>
</organism>
<dbReference type="Proteomes" id="UP000885779">
    <property type="component" value="Unassembled WGS sequence"/>
</dbReference>
<name>A0A7V4TYE9_CALAY</name>
<reference evidence="1" key="1">
    <citation type="journal article" date="2020" name="mSystems">
        <title>Genome- and Community-Level Interaction Insights into Carbon Utilization and Element Cycling Functions of Hydrothermarchaeota in Hydrothermal Sediment.</title>
        <authorList>
            <person name="Zhou Z."/>
            <person name="Liu Y."/>
            <person name="Xu W."/>
            <person name="Pan J."/>
            <person name="Luo Z.H."/>
            <person name="Li M."/>
        </authorList>
    </citation>
    <scope>NUCLEOTIDE SEQUENCE [LARGE SCALE GENOMIC DNA]</scope>
    <source>
        <strain evidence="1">HyVt-577</strain>
    </source>
</reference>
<protein>
    <submittedName>
        <fullName evidence="1">Uncharacterized protein</fullName>
    </submittedName>
</protein>
<evidence type="ECO:0000313" key="1">
    <source>
        <dbReference type="EMBL" id="HGY54701.1"/>
    </source>
</evidence>
<dbReference type="EMBL" id="DRQG01000027">
    <property type="protein sequence ID" value="HGY54701.1"/>
    <property type="molecule type" value="Genomic_DNA"/>
</dbReference>
<sequence>MKVKLLFIVLLIFWEYAFSSIHLSKIEGWKTLDKPLSYNPQTLWEYIDGAADLFLSYGFEHLISQELEQDSIIVVLDIYDMGKPLNAFGIYSAERPSKAGRWSAGAEAVIIPPYQALMVKGQYYVKVNVSRGNLETEAAYALMQKVAQILPGTNNYPQEFTILPGKNRQPYSYSYTKENFSGLSELNSCISAEYQSGDYGSYTCFAVVGLEQEEMQSIWTTITSKWKKDTFAKTEVYYRKIPYKGYVGVIKKNGTILGITGIKDKTHLFEMLEQLK</sequence>